<evidence type="ECO:0008006" key="3">
    <source>
        <dbReference type="Google" id="ProtNLM"/>
    </source>
</evidence>
<dbReference type="EMBL" id="PIPP01000002">
    <property type="protein sequence ID" value="RUO37306.1"/>
    <property type="molecule type" value="Genomic_DNA"/>
</dbReference>
<dbReference type="RefSeq" id="WP_126806433.1">
    <property type="nucleotide sequence ID" value="NZ_PIPP01000002.1"/>
</dbReference>
<name>A0A432WU54_9GAMM</name>
<organism evidence="1 2">
    <name type="scientific">Aliidiomarina shirensis</name>
    <dbReference type="NCBI Taxonomy" id="1048642"/>
    <lineage>
        <taxon>Bacteria</taxon>
        <taxon>Pseudomonadati</taxon>
        <taxon>Pseudomonadota</taxon>
        <taxon>Gammaproteobacteria</taxon>
        <taxon>Alteromonadales</taxon>
        <taxon>Idiomarinaceae</taxon>
        <taxon>Aliidiomarina</taxon>
    </lineage>
</organism>
<accession>A0A432WU54</accession>
<reference evidence="2" key="1">
    <citation type="journal article" date="2018" name="Front. Microbiol.">
        <title>Genome-Based Analysis Reveals the Taxonomy and Diversity of the Family Idiomarinaceae.</title>
        <authorList>
            <person name="Liu Y."/>
            <person name="Lai Q."/>
            <person name="Shao Z."/>
        </authorList>
    </citation>
    <scope>NUCLEOTIDE SEQUENCE [LARGE SCALE GENOMIC DNA]</scope>
    <source>
        <strain evidence="2">AIS</strain>
    </source>
</reference>
<gene>
    <name evidence="1" type="ORF">CWE13_04905</name>
</gene>
<proteinExistence type="predicted"/>
<evidence type="ECO:0000313" key="1">
    <source>
        <dbReference type="EMBL" id="RUO37306.1"/>
    </source>
</evidence>
<dbReference type="Proteomes" id="UP000286934">
    <property type="component" value="Unassembled WGS sequence"/>
</dbReference>
<dbReference type="OrthoDB" id="9815351at2"/>
<keyword evidence="2" id="KW-1185">Reference proteome</keyword>
<protein>
    <recommendedName>
        <fullName evidence="3">Glycosyltransferase subfamily 4-like N-terminal domain-containing protein</fullName>
    </recommendedName>
</protein>
<sequence>MKKILVLIKTKLSEDTRVLNQISLLAENFEESCITVVNFPNEGDITDLNLPSNVSLITIKSPFRGIKVLRPINAMIFWLTCLLIAIKVRPNIIHCHDNATAPLAVIMSFLIKRSYIVYDDHELPNSYPKKSIGIKIEELALKKADVVLFANSMRRSFLKHEMDIHTKYSFIFDNLCPYHSITPFSEQSVLSFENLANVLASARQKYKGVFLHQGVVNEARRSDLLYTAIGKLNDYFFVILSPGSKEEVRLNVHENVLVLSPIPSMYLGNVWSLVDYSLIFYDSMTLNNNLCAPNRFYLSFKYSKPFIFNDDNKSLSFLSEFYGGGVAVDGFEDIETVKSKLELSTFKCDYNDSVETQKENFISIYGSLFKDKTRL</sequence>
<dbReference type="SUPFAM" id="SSF53756">
    <property type="entry name" value="UDP-Glycosyltransferase/glycogen phosphorylase"/>
    <property type="match status" value="1"/>
</dbReference>
<comment type="caution">
    <text evidence="1">The sequence shown here is derived from an EMBL/GenBank/DDBJ whole genome shotgun (WGS) entry which is preliminary data.</text>
</comment>
<evidence type="ECO:0000313" key="2">
    <source>
        <dbReference type="Proteomes" id="UP000286934"/>
    </source>
</evidence>
<dbReference type="AlphaFoldDB" id="A0A432WU54"/>